<keyword evidence="3" id="KW-1185">Reference proteome</keyword>
<dbReference type="AlphaFoldDB" id="A0A8S0QKA0"/>
<dbReference type="Gramene" id="OE9A067580T1">
    <property type="protein sequence ID" value="OE9A067580C1"/>
    <property type="gene ID" value="OE9A067580"/>
</dbReference>
<reference evidence="2 3" key="1">
    <citation type="submission" date="2019-12" db="EMBL/GenBank/DDBJ databases">
        <authorList>
            <person name="Alioto T."/>
            <person name="Alioto T."/>
            <person name="Gomez Garrido J."/>
        </authorList>
    </citation>
    <scope>NUCLEOTIDE SEQUENCE [LARGE SCALE GENOMIC DNA]</scope>
</reference>
<dbReference type="Proteomes" id="UP000594638">
    <property type="component" value="Unassembled WGS sequence"/>
</dbReference>
<feature type="domain" description="F-box" evidence="1">
    <location>
        <begin position="36"/>
        <end position="77"/>
    </location>
</feature>
<evidence type="ECO:0000259" key="1">
    <source>
        <dbReference type="Pfam" id="PF00646"/>
    </source>
</evidence>
<dbReference type="EMBL" id="CACTIH010001855">
    <property type="protein sequence ID" value="CAA2966130.1"/>
    <property type="molecule type" value="Genomic_DNA"/>
</dbReference>
<protein>
    <submittedName>
        <fullName evidence="2">F-box SKIP1</fullName>
    </submittedName>
</protein>
<dbReference type="InterPro" id="IPR032675">
    <property type="entry name" value="LRR_dom_sf"/>
</dbReference>
<accession>A0A8S0QKA0</accession>
<name>A0A8S0QKA0_OLEEU</name>
<proteinExistence type="predicted"/>
<dbReference type="OrthoDB" id="550575at2759"/>
<dbReference type="SUPFAM" id="SSF81383">
    <property type="entry name" value="F-box domain"/>
    <property type="match status" value="1"/>
</dbReference>
<dbReference type="InterPro" id="IPR006553">
    <property type="entry name" value="Leu-rich_rpt_Cys-con_subtyp"/>
</dbReference>
<dbReference type="InterPro" id="IPR036047">
    <property type="entry name" value="F-box-like_dom_sf"/>
</dbReference>
<dbReference type="Pfam" id="PF00646">
    <property type="entry name" value="F-box"/>
    <property type="match status" value="1"/>
</dbReference>
<evidence type="ECO:0000313" key="2">
    <source>
        <dbReference type="EMBL" id="CAA2966130.1"/>
    </source>
</evidence>
<organism evidence="2 3">
    <name type="scientific">Olea europaea subsp. europaea</name>
    <dbReference type="NCBI Taxonomy" id="158383"/>
    <lineage>
        <taxon>Eukaryota</taxon>
        <taxon>Viridiplantae</taxon>
        <taxon>Streptophyta</taxon>
        <taxon>Embryophyta</taxon>
        <taxon>Tracheophyta</taxon>
        <taxon>Spermatophyta</taxon>
        <taxon>Magnoliopsida</taxon>
        <taxon>eudicotyledons</taxon>
        <taxon>Gunneridae</taxon>
        <taxon>Pentapetalae</taxon>
        <taxon>asterids</taxon>
        <taxon>lamiids</taxon>
        <taxon>Lamiales</taxon>
        <taxon>Oleaceae</taxon>
        <taxon>Oleeae</taxon>
        <taxon>Olea</taxon>
    </lineage>
</organism>
<evidence type="ECO:0000313" key="3">
    <source>
        <dbReference type="Proteomes" id="UP000594638"/>
    </source>
</evidence>
<sequence>MLVASSEINCIHRAKSTMEDENQGNFTDSRELVHDWAELTRECLINILSRLSLEDRWLGAMRVCKAWLQVCKDPCLNSVFDLETHFDSVTDLPRFWTPEFESRIDNMIGSVVGWSGGSLTEINVRHCSDRSLSLVAQRCPDIQVLSIKSCPRVSDAIMAEIASGCTKLKELDVSYCYRISHKSLATTGSHCPNLHILRRNLMNWVDPSQHVGIVPNEYLSAYPQDGDLEVAAIGKFMPRLLRLELQFSKLTGKGLALLSEGCRDLEYIDLSGCRGVPRQAMAYASSNLKKLKNIKQPNFYSPRSIFRMERYGHP</sequence>
<gene>
    <name evidence="2" type="ORF">OLEA9_A067580</name>
</gene>
<dbReference type="Gene3D" id="1.20.1280.50">
    <property type="match status" value="1"/>
</dbReference>
<dbReference type="PANTHER" id="PTHR38926">
    <property type="entry name" value="F-BOX DOMAIN CONTAINING PROTEIN, EXPRESSED"/>
    <property type="match status" value="1"/>
</dbReference>
<dbReference type="SUPFAM" id="SSF52047">
    <property type="entry name" value="RNI-like"/>
    <property type="match status" value="1"/>
</dbReference>
<comment type="caution">
    <text evidence="2">The sequence shown here is derived from an EMBL/GenBank/DDBJ whole genome shotgun (WGS) entry which is preliminary data.</text>
</comment>
<dbReference type="Gene3D" id="3.80.10.10">
    <property type="entry name" value="Ribonuclease Inhibitor"/>
    <property type="match status" value="1"/>
</dbReference>
<dbReference type="PANTHER" id="PTHR38926:SF5">
    <property type="entry name" value="F-BOX AND LEUCINE-RICH REPEAT PROTEIN 6"/>
    <property type="match status" value="1"/>
</dbReference>
<dbReference type="SMART" id="SM00367">
    <property type="entry name" value="LRR_CC"/>
    <property type="match status" value="4"/>
</dbReference>
<dbReference type="InterPro" id="IPR001810">
    <property type="entry name" value="F-box_dom"/>
</dbReference>